<feature type="compositionally biased region" description="Pro residues" evidence="1">
    <location>
        <begin position="19"/>
        <end position="30"/>
    </location>
</feature>
<keyword evidence="3" id="KW-1185">Reference proteome</keyword>
<feature type="region of interest" description="Disordered" evidence="1">
    <location>
        <begin position="1"/>
        <end position="30"/>
    </location>
</feature>
<evidence type="ECO:0000313" key="3">
    <source>
        <dbReference type="Proteomes" id="UP000484988"/>
    </source>
</evidence>
<dbReference type="AlphaFoldDB" id="A0A6A0AXU3"/>
<feature type="region of interest" description="Disordered" evidence="1">
    <location>
        <begin position="139"/>
        <end position="163"/>
    </location>
</feature>
<accession>A0A6A0AXU3</accession>
<gene>
    <name evidence="2" type="ORF">SCWH03_30270</name>
</gene>
<evidence type="ECO:0000313" key="2">
    <source>
        <dbReference type="EMBL" id="GFH36794.1"/>
    </source>
</evidence>
<proteinExistence type="predicted"/>
<sequence length="163" mass="16977">MDGASVRTFEARAAGTGGAPPPPVPGPPVAVPPAGCAAVPEVLDGVGWSDRAEVLDGVGWSDRAEVLDGVGWSDRAEVLDGVGWSDRVEVPDRPVAPDPPGAVEPGRVPASRALKKFFISLLTYERYFRLWGRSTPGACAAQGPRAGRPADRRIGVKATHPHG</sequence>
<evidence type="ECO:0000256" key="1">
    <source>
        <dbReference type="SAM" id="MobiDB-lite"/>
    </source>
</evidence>
<reference evidence="2 3" key="1">
    <citation type="submission" date="2020-02" db="EMBL/GenBank/DDBJ databases">
        <title>Whole Genome Shotgun Sequence of Streptomyces sp. strain CWH03.</title>
        <authorList>
            <person name="Dohra H."/>
            <person name="Kodani S."/>
            <person name="Yamamura H."/>
        </authorList>
    </citation>
    <scope>NUCLEOTIDE SEQUENCE [LARGE SCALE GENOMIC DNA]</scope>
    <source>
        <strain evidence="2 3">CWH03</strain>
    </source>
</reference>
<dbReference type="Proteomes" id="UP000484988">
    <property type="component" value="Unassembled WGS sequence"/>
</dbReference>
<organism evidence="2 3">
    <name type="scientific">Streptomyces pacificus</name>
    <dbReference type="NCBI Taxonomy" id="2705029"/>
    <lineage>
        <taxon>Bacteria</taxon>
        <taxon>Bacillati</taxon>
        <taxon>Actinomycetota</taxon>
        <taxon>Actinomycetes</taxon>
        <taxon>Kitasatosporales</taxon>
        <taxon>Streptomycetaceae</taxon>
        <taxon>Streptomyces</taxon>
    </lineage>
</organism>
<protein>
    <submittedName>
        <fullName evidence="2">Uncharacterized protein</fullName>
    </submittedName>
</protein>
<name>A0A6A0AXU3_9ACTN</name>
<comment type="caution">
    <text evidence="2">The sequence shown here is derived from an EMBL/GenBank/DDBJ whole genome shotgun (WGS) entry which is preliminary data.</text>
</comment>
<dbReference type="EMBL" id="BLLG01000007">
    <property type="protein sequence ID" value="GFH36794.1"/>
    <property type="molecule type" value="Genomic_DNA"/>
</dbReference>